<dbReference type="GO" id="GO:0004674">
    <property type="term" value="F:protein serine/threonine kinase activity"/>
    <property type="evidence" value="ECO:0007669"/>
    <property type="project" value="InterPro"/>
</dbReference>
<dbReference type="GO" id="GO:0048544">
    <property type="term" value="P:recognition of pollen"/>
    <property type="evidence" value="ECO:0007669"/>
    <property type="project" value="InterPro"/>
</dbReference>
<dbReference type="SMART" id="SM00473">
    <property type="entry name" value="PAN_AP"/>
    <property type="match status" value="1"/>
</dbReference>
<feature type="transmembrane region" description="Helical" evidence="4">
    <location>
        <begin position="408"/>
        <end position="434"/>
    </location>
</feature>
<dbReference type="Gene3D" id="3.30.200.20">
    <property type="entry name" value="Phosphorylase Kinase, domain 1"/>
    <property type="match status" value="1"/>
</dbReference>
<dbReference type="Pfam" id="PF00954">
    <property type="entry name" value="S_locus_glycop"/>
    <property type="match status" value="1"/>
</dbReference>
<evidence type="ECO:0000256" key="3">
    <source>
        <dbReference type="SAM" id="MobiDB-lite"/>
    </source>
</evidence>
<dbReference type="PROSITE" id="PS50948">
    <property type="entry name" value="PAN"/>
    <property type="match status" value="1"/>
</dbReference>
<gene>
    <name evidence="6" type="ORF">TAV2_LOCUS22500</name>
</gene>
<dbReference type="InterPro" id="IPR001245">
    <property type="entry name" value="Ser-Thr/Tyr_kinase_cat_dom"/>
</dbReference>
<evidence type="ECO:0000256" key="4">
    <source>
        <dbReference type="SAM" id="Phobius"/>
    </source>
</evidence>
<keyword evidence="4" id="KW-0812">Transmembrane</keyword>
<accession>A0AAU9T9X8</accession>
<dbReference type="AlphaFoldDB" id="A0AAU9T9X8"/>
<dbReference type="SMART" id="SM00219">
    <property type="entry name" value="TyrKc"/>
    <property type="match status" value="1"/>
</dbReference>
<dbReference type="InterPro" id="IPR011009">
    <property type="entry name" value="Kinase-like_dom_sf"/>
</dbReference>
<keyword evidence="7" id="KW-1185">Reference proteome</keyword>
<dbReference type="SUPFAM" id="SSF144206">
    <property type="entry name" value="NOB1 zinc finger-like"/>
    <property type="match status" value="1"/>
</dbReference>
<protein>
    <recommendedName>
        <fullName evidence="5">Apple domain-containing protein</fullName>
    </recommendedName>
</protein>
<dbReference type="InterPro" id="IPR021820">
    <property type="entry name" value="S-locus_recpt_kinase_C"/>
</dbReference>
<dbReference type="InterPro" id="IPR036283">
    <property type="entry name" value="NOB1_Zf-like_sf"/>
</dbReference>
<proteinExistence type="predicted"/>
<dbReference type="GO" id="GO:0004713">
    <property type="term" value="F:protein tyrosine kinase activity"/>
    <property type="evidence" value="ECO:0007669"/>
    <property type="project" value="InterPro"/>
</dbReference>
<sequence length="632" mass="70087">MVRMIPIIILKWKLRGSMLLVRLGIPDTFEAPSMADDGSSKQSWSLRALSESSVACTTGDYAMQNVIFQMGLRLLAPGGMQIRQLKTWILQCHACYTLTPELGRDFCPKCGNGGTLRKGAVTIGENGTIVFHYEGPKDAITKNLVPTASKVSSSQFQEEPYTYGVELHGLAQSFIREGGVARFRSDPWNTKNDAEEGSDNLTYVRYNLSVTSQEVSYVFRITNHSFFSILRIDNNGQLKRSTWLQARKLKVRTFPDDACGGYNLCGANALCDRDNSPNCRCVTGFQPRDEESWGFHDWTGGCVRKTPLNCFGDRFVRLIEMKLPDASESIVDRRIRLKECRDKCLGNCNCTAYANTDMQNGGSGCVIWVGGLLDLRKNNFAGQDLYVRLEAADAAAAEATKHTKMSTIVLVLIIGVGVVLLLVGFVTVVLVCCWKRKKRPTRAAEAAPIGILGTLLDGQAIAVKRLLKSSARGIQGFTNEVQLITSVQHINLVQVLGYCFEGDEMLIVFEFLENSSLDTYIFGYCQMWRNWKEGKGLEMVDPVIVDSSSTPEEVLRCVQIGLLCVQDSAEDRPAMSSVILMLTSERTQMDQPRPPGFCVLRSRFEIGSSSTNQPNQGTWTVPEVTNSLIEGR</sequence>
<dbReference type="PANTHER" id="PTHR32444:SF251">
    <property type="entry name" value="INACTIVE G-TYPE LECTIN S-RECEPTOR-LIKE SERINE_THREONINE-PROTEIN KINASE SRK-RELATED"/>
    <property type="match status" value="1"/>
</dbReference>
<evidence type="ECO:0000313" key="7">
    <source>
        <dbReference type="Proteomes" id="UP000836841"/>
    </source>
</evidence>
<keyword evidence="4" id="KW-0472">Membrane</keyword>
<evidence type="ECO:0000313" key="6">
    <source>
        <dbReference type="EMBL" id="CAH2080163.1"/>
    </source>
</evidence>
<dbReference type="Proteomes" id="UP000836841">
    <property type="component" value="Chromosome 7"/>
</dbReference>
<dbReference type="EMBL" id="OU466863">
    <property type="protein sequence ID" value="CAH2080163.1"/>
    <property type="molecule type" value="Genomic_DNA"/>
</dbReference>
<reference evidence="6 7" key="1">
    <citation type="submission" date="2022-03" db="EMBL/GenBank/DDBJ databases">
        <authorList>
            <person name="Nunn A."/>
            <person name="Chopra R."/>
            <person name="Nunn A."/>
            <person name="Contreras Garrido A."/>
        </authorList>
    </citation>
    <scope>NUCLEOTIDE SEQUENCE [LARGE SCALE GENOMIC DNA]</scope>
</reference>
<dbReference type="Pfam" id="PF07714">
    <property type="entry name" value="PK_Tyr_Ser-Thr"/>
    <property type="match status" value="1"/>
</dbReference>
<feature type="domain" description="Apple" evidence="5">
    <location>
        <begin position="310"/>
        <end position="390"/>
    </location>
</feature>
<dbReference type="InterPro" id="IPR020635">
    <property type="entry name" value="Tyr_kinase_cat_dom"/>
</dbReference>
<keyword evidence="1" id="KW-0732">Signal</keyword>
<dbReference type="InterPro" id="IPR003609">
    <property type="entry name" value="Pan_app"/>
</dbReference>
<keyword evidence="4" id="KW-1133">Transmembrane helix</keyword>
<dbReference type="SUPFAM" id="SSF56112">
    <property type="entry name" value="Protein kinase-like (PK-like)"/>
    <property type="match status" value="1"/>
</dbReference>
<feature type="region of interest" description="Disordered" evidence="3">
    <location>
        <begin position="608"/>
        <end position="632"/>
    </location>
</feature>
<organism evidence="6 7">
    <name type="scientific">Thlaspi arvense</name>
    <name type="common">Field penny-cress</name>
    <dbReference type="NCBI Taxonomy" id="13288"/>
    <lineage>
        <taxon>Eukaryota</taxon>
        <taxon>Viridiplantae</taxon>
        <taxon>Streptophyta</taxon>
        <taxon>Embryophyta</taxon>
        <taxon>Tracheophyta</taxon>
        <taxon>Spermatophyta</taxon>
        <taxon>Magnoliopsida</taxon>
        <taxon>eudicotyledons</taxon>
        <taxon>Gunneridae</taxon>
        <taxon>Pentapetalae</taxon>
        <taxon>rosids</taxon>
        <taxon>malvids</taxon>
        <taxon>Brassicales</taxon>
        <taxon>Brassicaceae</taxon>
        <taxon>Thlaspideae</taxon>
        <taxon>Thlaspi</taxon>
    </lineage>
</organism>
<keyword evidence="2" id="KW-1015">Disulfide bond</keyword>
<evidence type="ECO:0000259" key="5">
    <source>
        <dbReference type="PROSITE" id="PS50948"/>
    </source>
</evidence>
<dbReference type="PANTHER" id="PTHR32444">
    <property type="entry name" value="BULB-TYPE LECTIN DOMAIN-CONTAINING PROTEIN"/>
    <property type="match status" value="1"/>
</dbReference>
<name>A0AAU9T9X8_THLAR</name>
<dbReference type="InterPro" id="IPR000858">
    <property type="entry name" value="S_locus_glycoprot_dom"/>
</dbReference>
<dbReference type="Gene3D" id="1.10.510.10">
    <property type="entry name" value="Transferase(Phosphotransferase) domain 1"/>
    <property type="match status" value="1"/>
</dbReference>
<evidence type="ECO:0000256" key="1">
    <source>
        <dbReference type="ARBA" id="ARBA00022729"/>
    </source>
</evidence>
<dbReference type="Pfam" id="PF08772">
    <property type="entry name" value="Zn_ribbon_NOB1"/>
    <property type="match status" value="1"/>
</dbReference>
<dbReference type="Pfam" id="PF11883">
    <property type="entry name" value="DUF3403"/>
    <property type="match status" value="1"/>
</dbReference>
<dbReference type="Pfam" id="PF08276">
    <property type="entry name" value="PAN_2"/>
    <property type="match status" value="1"/>
</dbReference>
<dbReference type="CDD" id="cd01098">
    <property type="entry name" value="PAN_AP_plant"/>
    <property type="match status" value="1"/>
</dbReference>
<dbReference type="InterPro" id="IPR014881">
    <property type="entry name" value="NOB1_Zn-bd"/>
</dbReference>
<evidence type="ECO:0000256" key="2">
    <source>
        <dbReference type="ARBA" id="ARBA00023157"/>
    </source>
</evidence>
<dbReference type="Gene3D" id="6.20.210.10">
    <property type="entry name" value="Nin one binding (NOB1), Zn-ribbon-like"/>
    <property type="match status" value="1"/>
</dbReference>